<organism evidence="2 3">
    <name type="scientific">Amycolatopsis lexingtonensis</name>
    <dbReference type="NCBI Taxonomy" id="218822"/>
    <lineage>
        <taxon>Bacteria</taxon>
        <taxon>Bacillati</taxon>
        <taxon>Actinomycetota</taxon>
        <taxon>Actinomycetes</taxon>
        <taxon>Pseudonocardiales</taxon>
        <taxon>Pseudonocardiaceae</taxon>
        <taxon>Amycolatopsis</taxon>
    </lineage>
</organism>
<reference evidence="2 3" key="1">
    <citation type="submission" date="2020-10" db="EMBL/GenBank/DDBJ databases">
        <title>Sequencing the genomes of 1000 actinobacteria strains.</title>
        <authorList>
            <person name="Klenk H.-P."/>
        </authorList>
    </citation>
    <scope>NUCLEOTIDE SEQUENCE [LARGE SCALE GENOMIC DNA]</scope>
    <source>
        <strain evidence="2 3">DSM 44653</strain>
    </source>
</reference>
<protein>
    <recommendedName>
        <fullName evidence="4">DUF1508 domain-containing protein</fullName>
    </recommendedName>
</protein>
<dbReference type="EMBL" id="JADBEG010000001">
    <property type="protein sequence ID" value="MBE1495333.1"/>
    <property type="molecule type" value="Genomic_DNA"/>
</dbReference>
<sequence>MKDFWFEIFATEEGRYGWVFFSGRRGQQRELARSTRLYKSAGKTRRAIGKLRGARIGRPFTLPRTTFEFVPGVVPLTAKEAATGGRPVAAAERAAGKPRRKPAEPAEPKGKPRATRTRRPKADAR</sequence>
<gene>
    <name evidence="2" type="ORF">H4696_002433</name>
</gene>
<comment type="caution">
    <text evidence="2">The sequence shown here is derived from an EMBL/GenBank/DDBJ whole genome shotgun (WGS) entry which is preliminary data.</text>
</comment>
<keyword evidence="3" id="KW-1185">Reference proteome</keyword>
<evidence type="ECO:0000313" key="3">
    <source>
        <dbReference type="Proteomes" id="UP000631670"/>
    </source>
</evidence>
<evidence type="ECO:0000313" key="2">
    <source>
        <dbReference type="EMBL" id="MBE1495333.1"/>
    </source>
</evidence>
<feature type="compositionally biased region" description="Basic and acidic residues" evidence="1">
    <location>
        <begin position="101"/>
        <end position="110"/>
    </location>
</feature>
<accession>A0ABR9HWM3</accession>
<evidence type="ECO:0008006" key="4">
    <source>
        <dbReference type="Google" id="ProtNLM"/>
    </source>
</evidence>
<proteinExistence type="predicted"/>
<evidence type="ECO:0000256" key="1">
    <source>
        <dbReference type="SAM" id="MobiDB-lite"/>
    </source>
</evidence>
<name>A0ABR9HWM3_9PSEU</name>
<dbReference type="RefSeq" id="WP_086860131.1">
    <property type="nucleotide sequence ID" value="NZ_JADBEG010000001.1"/>
</dbReference>
<dbReference type="Proteomes" id="UP000631670">
    <property type="component" value="Unassembled WGS sequence"/>
</dbReference>
<feature type="region of interest" description="Disordered" evidence="1">
    <location>
        <begin position="80"/>
        <end position="125"/>
    </location>
</feature>